<gene>
    <name evidence="3" type="ORF">GCM10010916_43500</name>
</gene>
<dbReference type="PANTHER" id="PTHR43581:SF4">
    <property type="entry name" value="ATP_GTP PHOSPHATASE"/>
    <property type="match status" value="1"/>
</dbReference>
<dbReference type="Gene3D" id="3.40.50.300">
    <property type="entry name" value="P-loop containing nucleotide triphosphate hydrolases"/>
    <property type="match status" value="1"/>
</dbReference>
<feature type="domain" description="OLD protein-like TOPRIM" evidence="2">
    <location>
        <begin position="363"/>
        <end position="428"/>
    </location>
</feature>
<evidence type="ECO:0000259" key="2">
    <source>
        <dbReference type="Pfam" id="PF20469"/>
    </source>
</evidence>
<dbReference type="EMBL" id="BMGR01000018">
    <property type="protein sequence ID" value="GGG22158.1"/>
    <property type="molecule type" value="Genomic_DNA"/>
</dbReference>
<feature type="domain" description="Endonuclease GajA/Old nuclease/RecF-like AAA" evidence="1">
    <location>
        <begin position="155"/>
        <end position="308"/>
    </location>
</feature>
<dbReference type="PANTHER" id="PTHR43581">
    <property type="entry name" value="ATP/GTP PHOSPHATASE"/>
    <property type="match status" value="1"/>
</dbReference>
<organism evidence="3 4">
    <name type="scientific">Paenibacillus abyssi</name>
    <dbReference type="NCBI Taxonomy" id="1340531"/>
    <lineage>
        <taxon>Bacteria</taxon>
        <taxon>Bacillati</taxon>
        <taxon>Bacillota</taxon>
        <taxon>Bacilli</taxon>
        <taxon>Bacillales</taxon>
        <taxon>Paenibacillaceae</taxon>
        <taxon>Paenibacillus</taxon>
    </lineage>
</organism>
<dbReference type="InterPro" id="IPR051396">
    <property type="entry name" value="Bact_Antivir_Def_Nuclease"/>
</dbReference>
<evidence type="ECO:0000259" key="1">
    <source>
        <dbReference type="Pfam" id="PF13175"/>
    </source>
</evidence>
<dbReference type="AlphaFoldDB" id="A0A917G523"/>
<dbReference type="InterPro" id="IPR027417">
    <property type="entry name" value="P-loop_NTPase"/>
</dbReference>
<reference evidence="3" key="1">
    <citation type="journal article" date="2014" name="Int. J. Syst. Evol. Microbiol.">
        <title>Complete genome sequence of Corynebacterium casei LMG S-19264T (=DSM 44701T), isolated from a smear-ripened cheese.</title>
        <authorList>
            <consortium name="US DOE Joint Genome Institute (JGI-PGF)"/>
            <person name="Walter F."/>
            <person name="Albersmeier A."/>
            <person name="Kalinowski J."/>
            <person name="Ruckert C."/>
        </authorList>
    </citation>
    <scope>NUCLEOTIDE SEQUENCE</scope>
    <source>
        <strain evidence="3">CGMCC 1.12987</strain>
    </source>
</reference>
<name>A0A917G523_9BACL</name>
<comment type="caution">
    <text evidence="3">The sequence shown here is derived from an EMBL/GenBank/DDBJ whole genome shotgun (WGS) entry which is preliminary data.</text>
</comment>
<dbReference type="RefSeq" id="WP_188533189.1">
    <property type="nucleotide sequence ID" value="NZ_BMGR01000018.1"/>
</dbReference>
<sequence>MRLDKINIKNFRSINNCTVQSGKISALVGENNTGKSGVLKALNVFFNYEKEEYSLLGGIHQYSNKSLVKIELTFSEVPENDRYRDLINHGELTIRMTYSFTTKKRSLHYKKNGNYENLNVEFIELLKEDINYVLIPPNRDHRHVVWAENALLKIVLEEFLKKHTARRDTLTPKVKDAARNLERTALSKVQAEIEKYYSMNRNFKFKLNFDKLIDYSLLLNDITLDIEEKGQKYNITESGSGIQSLTIIALYRYLAELKHNNIILGIEEPEINLHPQAQREFIKSIKENKNGASNEIQIVFTTHSAVIVDQLEHDEIILMRKVEDETRGFKTEAYQVPKNFWERHELEEFKYYQFYKYRNSEFFFSKFIVVVESKNDAEVVKYLLNERDIDPDLYGVSIINLEGVTNLTYPYYLLKYLGIPYFIILDKDFFIPYLNGELDKSRNENGFPKYKYEYKNTALIEELIPKEQDRAKLLNLFKTNHSKAMDLLEKYNIISMNYCLEVDLVASGTATRVYYDKLLVPPEEQAAKTKKYLLTQRHKQIKKIEIIMSVLRELDHKNLPNSYKRIKKVLVEKTQNMYD</sequence>
<keyword evidence="4" id="KW-1185">Reference proteome</keyword>
<feature type="domain" description="Endonuclease GajA/Old nuclease/RecF-like AAA" evidence="1">
    <location>
        <begin position="1"/>
        <end position="131"/>
    </location>
</feature>
<dbReference type="Pfam" id="PF20469">
    <property type="entry name" value="OLD-like_TOPRIM"/>
    <property type="match status" value="1"/>
</dbReference>
<evidence type="ECO:0000313" key="3">
    <source>
        <dbReference type="EMBL" id="GGG22158.1"/>
    </source>
</evidence>
<dbReference type="SUPFAM" id="SSF52540">
    <property type="entry name" value="P-loop containing nucleoside triphosphate hydrolases"/>
    <property type="match status" value="1"/>
</dbReference>
<evidence type="ECO:0000313" key="4">
    <source>
        <dbReference type="Proteomes" id="UP000644756"/>
    </source>
</evidence>
<accession>A0A917G523</accession>
<reference evidence="3" key="2">
    <citation type="submission" date="2020-09" db="EMBL/GenBank/DDBJ databases">
        <authorList>
            <person name="Sun Q."/>
            <person name="Zhou Y."/>
        </authorList>
    </citation>
    <scope>NUCLEOTIDE SEQUENCE</scope>
    <source>
        <strain evidence="3">CGMCC 1.12987</strain>
    </source>
</reference>
<dbReference type="Pfam" id="PF13175">
    <property type="entry name" value="AAA_15"/>
    <property type="match status" value="2"/>
</dbReference>
<evidence type="ECO:0008006" key="5">
    <source>
        <dbReference type="Google" id="ProtNLM"/>
    </source>
</evidence>
<dbReference type="InterPro" id="IPR041685">
    <property type="entry name" value="AAA_GajA/Old/RecF-like"/>
</dbReference>
<protein>
    <recommendedName>
        <fullName evidence="5">AAA domain-containing protein</fullName>
    </recommendedName>
</protein>
<dbReference type="InterPro" id="IPR034139">
    <property type="entry name" value="TOPRIM_OLD"/>
</dbReference>
<proteinExistence type="predicted"/>
<dbReference type="Proteomes" id="UP000644756">
    <property type="component" value="Unassembled WGS sequence"/>
</dbReference>